<evidence type="ECO:0000313" key="2">
    <source>
        <dbReference type="EMBL" id="GGB94845.1"/>
    </source>
</evidence>
<sequence>MNLQSILESADSPLGYLRSDKTHRHTNRAWDPKLIMPQLPYEFTDWEREQLAWRDTVALLDQSHHMQAVIISGRDAKTFLTYMACNNLTNAHPGRAFQIICASPDGYLVGDGILLQQDENTFAAVGPYLLNWLSYHAETLGFDVTATVDPRSPVYANGHGNRRPACRYQIQGPNAWALIEKLNGGSVADVPFFHLTEITVAGHRMEGLRHGMAGAPGLEIWGPWEARDEIRGTILEEGEEFGIVEVGAAAYVSSAVESGWVHTVLPAIYSGPELRGYREWMPSDEVEGLIRLTGSQERDCVSDYYRTPFDMGYGRLIHLDHEFIGRDALRARAGEAKLQKVTLAWDPDDTANLFREMLIRDGRNVKFLHLPTMSDKLDMQYFRVTANGKEVGTGHSSAYMAGERAMLTLSLLDESVRIGDEVLLHWGESGGGFGRYVTPATDIVPIRTTVSPAPYSRVAREEYRKI</sequence>
<dbReference type="SUPFAM" id="SSF103025">
    <property type="entry name" value="Folate-binding domain"/>
    <property type="match status" value="1"/>
</dbReference>
<evidence type="ECO:0000259" key="1">
    <source>
        <dbReference type="Pfam" id="PF01571"/>
    </source>
</evidence>
<dbReference type="Gene3D" id="3.30.1360.120">
    <property type="entry name" value="Probable tRNA modification gtpase trme, domain 1"/>
    <property type="match status" value="1"/>
</dbReference>
<name>A0A916X4S9_9SPHN</name>
<dbReference type="InterPro" id="IPR006222">
    <property type="entry name" value="GCVT_N"/>
</dbReference>
<dbReference type="InterPro" id="IPR028896">
    <property type="entry name" value="GcvT/YgfZ/DmdA"/>
</dbReference>
<organism evidence="2 3">
    <name type="scientific">Novosphingobium endophyticum</name>
    <dbReference type="NCBI Taxonomy" id="1955250"/>
    <lineage>
        <taxon>Bacteria</taxon>
        <taxon>Pseudomonadati</taxon>
        <taxon>Pseudomonadota</taxon>
        <taxon>Alphaproteobacteria</taxon>
        <taxon>Sphingomonadales</taxon>
        <taxon>Sphingomonadaceae</taxon>
        <taxon>Novosphingobium</taxon>
    </lineage>
</organism>
<evidence type="ECO:0000313" key="3">
    <source>
        <dbReference type="Proteomes" id="UP000608154"/>
    </source>
</evidence>
<dbReference type="PANTHER" id="PTHR43757:SF2">
    <property type="entry name" value="AMINOMETHYLTRANSFERASE, MITOCHONDRIAL"/>
    <property type="match status" value="1"/>
</dbReference>
<dbReference type="PANTHER" id="PTHR43757">
    <property type="entry name" value="AMINOMETHYLTRANSFERASE"/>
    <property type="match status" value="1"/>
</dbReference>
<protein>
    <submittedName>
        <fullName evidence="2">Glycine cleavage system protein T</fullName>
    </submittedName>
</protein>
<keyword evidence="3" id="KW-1185">Reference proteome</keyword>
<gene>
    <name evidence="2" type="primary">gcvT</name>
    <name evidence="2" type="ORF">GCM10011494_11660</name>
</gene>
<reference evidence="2" key="1">
    <citation type="journal article" date="2014" name="Int. J. Syst. Evol. Microbiol.">
        <title>Complete genome sequence of Corynebacterium casei LMG S-19264T (=DSM 44701T), isolated from a smear-ripened cheese.</title>
        <authorList>
            <consortium name="US DOE Joint Genome Institute (JGI-PGF)"/>
            <person name="Walter F."/>
            <person name="Albersmeier A."/>
            <person name="Kalinowski J."/>
            <person name="Ruckert C."/>
        </authorList>
    </citation>
    <scope>NUCLEOTIDE SEQUENCE</scope>
    <source>
        <strain evidence="2">CGMCC 1.15095</strain>
    </source>
</reference>
<reference evidence="2" key="2">
    <citation type="submission" date="2020-09" db="EMBL/GenBank/DDBJ databases">
        <authorList>
            <person name="Sun Q."/>
            <person name="Zhou Y."/>
        </authorList>
    </citation>
    <scope>NUCLEOTIDE SEQUENCE</scope>
    <source>
        <strain evidence="2">CGMCC 1.15095</strain>
    </source>
</reference>
<dbReference type="InterPro" id="IPR027266">
    <property type="entry name" value="TrmE/GcvT-like"/>
</dbReference>
<comment type="caution">
    <text evidence="2">The sequence shown here is derived from an EMBL/GenBank/DDBJ whole genome shotgun (WGS) entry which is preliminary data.</text>
</comment>
<dbReference type="Proteomes" id="UP000608154">
    <property type="component" value="Unassembled WGS sequence"/>
</dbReference>
<dbReference type="Pfam" id="PF01571">
    <property type="entry name" value="GCV_T"/>
    <property type="match status" value="1"/>
</dbReference>
<feature type="domain" description="GCVT N-terminal" evidence="1">
    <location>
        <begin position="43"/>
        <end position="262"/>
    </location>
</feature>
<proteinExistence type="predicted"/>
<dbReference type="AlphaFoldDB" id="A0A916X4S9"/>
<accession>A0A916X4S9</accession>
<dbReference type="EMBL" id="BMHK01000005">
    <property type="protein sequence ID" value="GGB94845.1"/>
    <property type="molecule type" value="Genomic_DNA"/>
</dbReference>